<organism evidence="2">
    <name type="scientific">marine sediment metagenome</name>
    <dbReference type="NCBI Taxonomy" id="412755"/>
    <lineage>
        <taxon>unclassified sequences</taxon>
        <taxon>metagenomes</taxon>
        <taxon>ecological metagenomes</taxon>
    </lineage>
</organism>
<feature type="domain" description="MannoseP isomerase/GMP-like beta-helix" evidence="1">
    <location>
        <begin position="1"/>
        <end position="26"/>
    </location>
</feature>
<dbReference type="InterPro" id="IPR029044">
    <property type="entry name" value="Nucleotide-diphossugar_trans"/>
</dbReference>
<name>X0W9U3_9ZZZZ</name>
<feature type="non-terminal residue" evidence="2">
    <location>
        <position position="1"/>
    </location>
</feature>
<dbReference type="SUPFAM" id="SSF159283">
    <property type="entry name" value="Guanosine diphospho-D-mannose pyrophosphorylase/mannose-6-phosphate isomerase linker domain"/>
    <property type="match status" value="1"/>
</dbReference>
<proteinExistence type="predicted"/>
<protein>
    <recommendedName>
        <fullName evidence="1">MannoseP isomerase/GMP-like beta-helix domain-containing protein</fullName>
    </recommendedName>
</protein>
<dbReference type="EMBL" id="BARS01033643">
    <property type="protein sequence ID" value="GAG27415.1"/>
    <property type="molecule type" value="Genomic_DNA"/>
</dbReference>
<evidence type="ECO:0000313" key="2">
    <source>
        <dbReference type="EMBL" id="GAG27415.1"/>
    </source>
</evidence>
<dbReference type="Gene3D" id="3.90.550.10">
    <property type="entry name" value="Spore Coat Polysaccharide Biosynthesis Protein SpsA, Chain A"/>
    <property type="match status" value="1"/>
</dbReference>
<dbReference type="InterPro" id="IPR054566">
    <property type="entry name" value="ManC/GMP-like_b-helix"/>
</dbReference>
<dbReference type="AlphaFoldDB" id="X0W9U3"/>
<gene>
    <name evidence="2" type="ORF">S01H1_52074</name>
</gene>
<accession>X0W9U3</accession>
<sequence>IVVETEDALLITHKNMAQKVKDIVEKIKQKGKVKYL</sequence>
<comment type="caution">
    <text evidence="2">The sequence shown here is derived from an EMBL/GenBank/DDBJ whole genome shotgun (WGS) entry which is preliminary data.</text>
</comment>
<dbReference type="Pfam" id="PF22640">
    <property type="entry name" value="ManC_GMP_beta-helix"/>
    <property type="match status" value="1"/>
</dbReference>
<reference evidence="2" key="1">
    <citation type="journal article" date="2014" name="Front. Microbiol.">
        <title>High frequency of phylogenetically diverse reductive dehalogenase-homologous genes in deep subseafloor sedimentary metagenomes.</title>
        <authorList>
            <person name="Kawai M."/>
            <person name="Futagami T."/>
            <person name="Toyoda A."/>
            <person name="Takaki Y."/>
            <person name="Nishi S."/>
            <person name="Hori S."/>
            <person name="Arai W."/>
            <person name="Tsubouchi T."/>
            <person name="Morono Y."/>
            <person name="Uchiyama I."/>
            <person name="Ito T."/>
            <person name="Fujiyama A."/>
            <person name="Inagaki F."/>
            <person name="Takami H."/>
        </authorList>
    </citation>
    <scope>NUCLEOTIDE SEQUENCE</scope>
    <source>
        <strain evidence="2">Expedition CK06-06</strain>
    </source>
</reference>
<evidence type="ECO:0000259" key="1">
    <source>
        <dbReference type="Pfam" id="PF22640"/>
    </source>
</evidence>